<evidence type="ECO:0000259" key="6">
    <source>
        <dbReference type="PROSITE" id="PS51385"/>
    </source>
</evidence>
<feature type="compositionally biased region" description="Polar residues" evidence="5">
    <location>
        <begin position="73"/>
        <end position="85"/>
    </location>
</feature>
<gene>
    <name evidence="9" type="ORF">BN860_02344g</name>
</gene>
<dbReference type="Pfam" id="PF03853">
    <property type="entry name" value="YjeF_N"/>
    <property type="match status" value="1"/>
</dbReference>
<reference evidence="10" key="1">
    <citation type="journal article" date="2013" name="Genome Announc.">
        <title>Genome sequence of the food spoilage yeast Zygosaccharomyces bailii CLIB 213(T).</title>
        <authorList>
            <person name="Galeote V."/>
            <person name="Bigey F."/>
            <person name="Devillers H."/>
            <person name="Neuveglise C."/>
            <person name="Dequin S."/>
        </authorList>
    </citation>
    <scope>NUCLEOTIDE SEQUENCE [LARGE SCALE GENOMIC DNA]</scope>
    <source>
        <strain evidence="10">CLIB 213 / ATCC 58445 / CBS 680 / CCRC 21525 / NBRC 1098 / NCYC 1416 / NRRL Y-2227</strain>
    </source>
</reference>
<evidence type="ECO:0000256" key="1">
    <source>
        <dbReference type="ARBA" id="ARBA00004201"/>
    </source>
</evidence>
<keyword evidence="10" id="KW-1185">Reference proteome</keyword>
<proteinExistence type="inferred from homology"/>
<comment type="similarity">
    <text evidence="2">Belongs to the EDC3 family.</text>
</comment>
<dbReference type="PROSITE" id="PS51385">
    <property type="entry name" value="YJEF_N"/>
    <property type="match status" value="1"/>
</dbReference>
<dbReference type="GO" id="GO:0033962">
    <property type="term" value="P:P-body assembly"/>
    <property type="evidence" value="ECO:0007669"/>
    <property type="project" value="TreeGrafter"/>
</dbReference>
<dbReference type="InterPro" id="IPR036652">
    <property type="entry name" value="YjeF_N_dom_sf"/>
</dbReference>
<dbReference type="PROSITE" id="PS52002">
    <property type="entry name" value="SM"/>
    <property type="match status" value="1"/>
</dbReference>
<dbReference type="Proteomes" id="UP000019375">
    <property type="component" value="Unassembled WGS sequence"/>
</dbReference>
<feature type="domain" description="YjeF N-terminal" evidence="6">
    <location>
        <begin position="252"/>
        <end position="489"/>
    </location>
</feature>
<dbReference type="GO" id="GO:0003729">
    <property type="term" value="F:mRNA binding"/>
    <property type="evidence" value="ECO:0007669"/>
    <property type="project" value="TreeGrafter"/>
</dbReference>
<sequence length="512" mass="57140">MSQFVGFGVQVELKDGKQIQGRIAKATAKGLTLNDVVFGDGGTSQAFKVRASRLKDLKVLSVARRQQQQQQRASMSPLTPPESQDWQTDDVAILKQQDDFDFQGNLRMFNKKDVFAQLKQQDDVAPQQRLVSHNRKPEKLSHDEMIIPNAKQDAWQEPIDILDAKDESDSLVNTVAITQDEEEEYLDPDLLPVTKSINITHLLQKKDEDSDDEEDEQKVIAKIKQALRSERPAVLKARDSQQQVLMANPVQLLEMERVCAEQFGIHAPISVENFGNNAAFVLKQKLGGRIRLRLDNLNPGPLVVILASDSYRSGARALALGRHLCRTGHVRVVATFVGPQSDLQDPHVLQQLDLFHRCGGKIVNSLSQLDSLVEKLNSPVECVIDAIQGFDCNLSDLYYNESLQHVEQRVRSLIQWCNGLRNAQVWSLDIPAGFDSGTGSRNFDYAVHATGVLSCGWPLTALHAVKDQLQEQLEEVVVIDMGTPQGVYAQTSLRKFQSYDAFVTEGALALEL</sequence>
<dbReference type="GO" id="GO:0000932">
    <property type="term" value="C:P-body"/>
    <property type="evidence" value="ECO:0007669"/>
    <property type="project" value="UniProtKB-SubCell"/>
</dbReference>
<dbReference type="CDD" id="cd22576">
    <property type="entry name" value="Edc3_Lsm"/>
    <property type="match status" value="1"/>
</dbReference>
<dbReference type="OrthoDB" id="10030313at2759"/>
<dbReference type="InterPro" id="IPR004443">
    <property type="entry name" value="YjeF_N_dom"/>
</dbReference>
<dbReference type="Pfam" id="PF09532">
    <property type="entry name" value="FDF"/>
    <property type="match status" value="1"/>
</dbReference>
<dbReference type="AlphaFoldDB" id="A0A8J2T9Y8"/>
<feature type="domain" description="Sm" evidence="8">
    <location>
        <begin position="1"/>
        <end position="63"/>
    </location>
</feature>
<dbReference type="GO" id="GO:0031087">
    <property type="term" value="P:deadenylation-independent decapping of nuclear-transcribed mRNA"/>
    <property type="evidence" value="ECO:0007669"/>
    <property type="project" value="TreeGrafter"/>
</dbReference>
<dbReference type="PANTHER" id="PTHR13612:SF0">
    <property type="entry name" value="ENHANCER OF MRNA-DECAPPING PROTEIN 3"/>
    <property type="match status" value="1"/>
</dbReference>
<evidence type="ECO:0000256" key="3">
    <source>
        <dbReference type="ARBA" id="ARBA00015797"/>
    </source>
</evidence>
<dbReference type="PANTHER" id="PTHR13612">
    <property type="entry name" value="ENHANCER OF MRNA-DECAPPING PROTEIN 3"/>
    <property type="match status" value="1"/>
</dbReference>
<organism evidence="9 10">
    <name type="scientific">Zygosaccharomyces bailii (strain CLIB 213 / ATCC 58445 / CBS 680 / BCRC 21525 / NBRC 1098 / NCYC 1416 / NRRL Y-2227)</name>
    <dbReference type="NCBI Taxonomy" id="1333698"/>
    <lineage>
        <taxon>Eukaryota</taxon>
        <taxon>Fungi</taxon>
        <taxon>Dikarya</taxon>
        <taxon>Ascomycota</taxon>
        <taxon>Saccharomycotina</taxon>
        <taxon>Saccharomycetes</taxon>
        <taxon>Saccharomycetales</taxon>
        <taxon>Saccharomycetaceae</taxon>
        <taxon>Zygosaccharomyces</taxon>
    </lineage>
</organism>
<dbReference type="SMART" id="SM01199">
    <property type="entry name" value="FDF"/>
    <property type="match status" value="1"/>
</dbReference>
<dbReference type="InterPro" id="IPR025762">
    <property type="entry name" value="DFDF"/>
</dbReference>
<comment type="subcellular location">
    <subcellularLocation>
        <location evidence="1">Cytoplasm</location>
        <location evidence="1">P-body</location>
    </subcellularLocation>
</comment>
<dbReference type="PROSITE" id="PS51512">
    <property type="entry name" value="DFDF"/>
    <property type="match status" value="1"/>
</dbReference>
<evidence type="ECO:0000313" key="9">
    <source>
        <dbReference type="EMBL" id="CDF90172.1"/>
    </source>
</evidence>
<evidence type="ECO:0000256" key="4">
    <source>
        <dbReference type="ARBA" id="ARBA00022490"/>
    </source>
</evidence>
<name>A0A8J2T9Y8_ZYGB2</name>
<evidence type="ECO:0000256" key="2">
    <source>
        <dbReference type="ARBA" id="ARBA00006610"/>
    </source>
</evidence>
<evidence type="ECO:0000256" key="5">
    <source>
        <dbReference type="SAM" id="MobiDB-lite"/>
    </source>
</evidence>
<feature type="region of interest" description="Disordered" evidence="5">
    <location>
        <begin position="65"/>
        <end position="85"/>
    </location>
</feature>
<dbReference type="EMBL" id="HG316459">
    <property type="protein sequence ID" value="CDF90172.1"/>
    <property type="molecule type" value="Genomic_DNA"/>
</dbReference>
<dbReference type="SUPFAM" id="SSF64153">
    <property type="entry name" value="YjeF N-terminal domain-like"/>
    <property type="match status" value="1"/>
</dbReference>
<dbReference type="Gene3D" id="3.40.50.10260">
    <property type="entry name" value="YjeF N-terminal domain"/>
    <property type="match status" value="1"/>
</dbReference>
<dbReference type="InterPro" id="IPR047575">
    <property type="entry name" value="Sm"/>
</dbReference>
<dbReference type="InterPro" id="IPR019050">
    <property type="entry name" value="FDF_dom"/>
</dbReference>
<accession>A0A8J2T9Y8</accession>
<evidence type="ECO:0000313" key="10">
    <source>
        <dbReference type="Proteomes" id="UP000019375"/>
    </source>
</evidence>
<feature type="domain" description="DFDF" evidence="7">
    <location>
        <begin position="88"/>
        <end position="124"/>
    </location>
</feature>
<keyword evidence="4" id="KW-0963">Cytoplasm</keyword>
<evidence type="ECO:0000259" key="8">
    <source>
        <dbReference type="PROSITE" id="PS52002"/>
    </source>
</evidence>
<evidence type="ECO:0000259" key="7">
    <source>
        <dbReference type="PROSITE" id="PS51512"/>
    </source>
</evidence>
<protein>
    <recommendedName>
        <fullName evidence="3">Enhancer of mRNA-decapping protein 3</fullName>
    </recommendedName>
</protein>